<keyword evidence="2" id="KW-1185">Reference proteome</keyword>
<reference evidence="1 2" key="1">
    <citation type="journal article" date="2019" name="Sci. Rep.">
        <title>Orb-weaving spider Araneus ventricosus genome elucidates the spidroin gene catalogue.</title>
        <authorList>
            <person name="Kono N."/>
            <person name="Nakamura H."/>
            <person name="Ohtoshi R."/>
            <person name="Moran D.A.P."/>
            <person name="Shinohara A."/>
            <person name="Yoshida Y."/>
            <person name="Fujiwara M."/>
            <person name="Mori M."/>
            <person name="Tomita M."/>
            <person name="Arakawa K."/>
        </authorList>
    </citation>
    <scope>NUCLEOTIDE SEQUENCE [LARGE SCALE GENOMIC DNA]</scope>
</reference>
<dbReference type="AlphaFoldDB" id="A0A4Y2DCD4"/>
<organism evidence="1 2">
    <name type="scientific">Araneus ventricosus</name>
    <name type="common">Orbweaver spider</name>
    <name type="synonym">Epeira ventricosa</name>
    <dbReference type="NCBI Taxonomy" id="182803"/>
    <lineage>
        <taxon>Eukaryota</taxon>
        <taxon>Metazoa</taxon>
        <taxon>Ecdysozoa</taxon>
        <taxon>Arthropoda</taxon>
        <taxon>Chelicerata</taxon>
        <taxon>Arachnida</taxon>
        <taxon>Araneae</taxon>
        <taxon>Araneomorphae</taxon>
        <taxon>Entelegynae</taxon>
        <taxon>Araneoidea</taxon>
        <taxon>Araneidae</taxon>
        <taxon>Araneus</taxon>
    </lineage>
</organism>
<name>A0A4Y2DCD4_ARAVE</name>
<accession>A0A4Y2DCD4</accession>
<protein>
    <submittedName>
        <fullName evidence="1">Uncharacterized protein</fullName>
    </submittedName>
</protein>
<proteinExistence type="predicted"/>
<comment type="caution">
    <text evidence="1">The sequence shown here is derived from an EMBL/GenBank/DDBJ whole genome shotgun (WGS) entry which is preliminary data.</text>
</comment>
<evidence type="ECO:0000313" key="2">
    <source>
        <dbReference type="Proteomes" id="UP000499080"/>
    </source>
</evidence>
<evidence type="ECO:0000313" key="1">
    <source>
        <dbReference type="EMBL" id="GBM13698.1"/>
    </source>
</evidence>
<dbReference type="Proteomes" id="UP000499080">
    <property type="component" value="Unassembled WGS sequence"/>
</dbReference>
<dbReference type="EMBL" id="BGPR01000332">
    <property type="protein sequence ID" value="GBM13698.1"/>
    <property type="molecule type" value="Genomic_DNA"/>
</dbReference>
<sequence length="105" mass="11870">MGMKLEIDIELAERIQLLQNEVKKYKDAIAKLTKSNYKLGKILKDRSCKFEKDVNMKDQPLGNDPSSAGIGTAVYHGLRVCSRILWHTLIEIFGTCVCMSSKHVD</sequence>
<gene>
    <name evidence="1" type="ORF">AVEN_148216_1</name>
</gene>